<dbReference type="STRING" id="28885.EI16_09985"/>
<accession>A0A067A2I0</accession>
<dbReference type="Proteomes" id="UP000027341">
    <property type="component" value="Unassembled WGS sequence"/>
</dbReference>
<protein>
    <submittedName>
        <fullName evidence="1">Uncharacterized protein</fullName>
    </submittedName>
</protein>
<proteinExistence type="predicted"/>
<dbReference type="RefSeq" id="WP_029913011.1">
    <property type="nucleotide sequence ID" value="NZ_AP020335.1"/>
</dbReference>
<dbReference type="EMBL" id="JMIU01000001">
    <property type="protein sequence ID" value="KDN96575.1"/>
    <property type="molecule type" value="Genomic_DNA"/>
</dbReference>
<keyword evidence="2" id="KW-1185">Reference proteome</keyword>
<evidence type="ECO:0000313" key="2">
    <source>
        <dbReference type="Proteomes" id="UP000027341"/>
    </source>
</evidence>
<organism evidence="1 2">
    <name type="scientific">Hydrogenovibrio marinus</name>
    <dbReference type="NCBI Taxonomy" id="28885"/>
    <lineage>
        <taxon>Bacteria</taxon>
        <taxon>Pseudomonadati</taxon>
        <taxon>Pseudomonadota</taxon>
        <taxon>Gammaproteobacteria</taxon>
        <taxon>Thiotrichales</taxon>
        <taxon>Piscirickettsiaceae</taxon>
        <taxon>Hydrogenovibrio</taxon>
    </lineage>
</organism>
<comment type="caution">
    <text evidence="1">The sequence shown here is derived from an EMBL/GenBank/DDBJ whole genome shotgun (WGS) entry which is preliminary data.</text>
</comment>
<name>A0A067A2I0_HYDMR</name>
<sequence length="110" mass="12864">MIRVTAEYTENRNEKIIFDVKLDEKNKPISMLIFGYALEGENSHQTWPFVIEPNNSSASINWGAGVEGERSTINIFEKEITLHNYFTRTDMNDHSHLDEYTYKIVKIDHL</sequence>
<evidence type="ECO:0000313" key="1">
    <source>
        <dbReference type="EMBL" id="KDN96575.1"/>
    </source>
</evidence>
<reference evidence="1 2" key="1">
    <citation type="submission" date="2014-04" db="EMBL/GenBank/DDBJ databases">
        <title>Draft genome sequence of Hydrogenovibrio marinus MH-110, a model organism for aerobic H2 metabolism.</title>
        <authorList>
            <person name="Cha H.J."/>
            <person name="Jo B.H."/>
            <person name="Hwang B.H."/>
        </authorList>
    </citation>
    <scope>NUCLEOTIDE SEQUENCE [LARGE SCALE GENOMIC DNA]</scope>
    <source>
        <strain evidence="1 2">MH-110</strain>
    </source>
</reference>
<dbReference type="AlphaFoldDB" id="A0A067A2I0"/>
<gene>
    <name evidence="1" type="ORF">EI16_09985</name>
</gene>